<protein>
    <recommendedName>
        <fullName evidence="3">DUF3806 domain-containing protein</fullName>
    </recommendedName>
</protein>
<dbReference type="Proteomes" id="UP000626180">
    <property type="component" value="Unassembled WGS sequence"/>
</dbReference>
<name>A0ABS0FS49_PSELU</name>
<evidence type="ECO:0000313" key="1">
    <source>
        <dbReference type="EMBL" id="MBF8643170.1"/>
    </source>
</evidence>
<evidence type="ECO:0008006" key="3">
    <source>
        <dbReference type="Google" id="ProtNLM"/>
    </source>
</evidence>
<organism evidence="1 2">
    <name type="scientific">Pseudomonas luteola</name>
    <dbReference type="NCBI Taxonomy" id="47886"/>
    <lineage>
        <taxon>Bacteria</taxon>
        <taxon>Pseudomonadati</taxon>
        <taxon>Pseudomonadota</taxon>
        <taxon>Gammaproteobacteria</taxon>
        <taxon>Pseudomonadales</taxon>
        <taxon>Pseudomonadaceae</taxon>
        <taxon>Pseudomonas</taxon>
    </lineage>
</organism>
<comment type="caution">
    <text evidence="1">The sequence shown here is derived from an EMBL/GenBank/DDBJ whole genome shotgun (WGS) entry which is preliminary data.</text>
</comment>
<sequence length="144" mass="15794">MTEIKEIDEGIREQLAELDQTARTHLSIASDELPDQVVATITEFIREAKETGLSLDDDMIFALGALLGNQYVRGLGWHWGDVTWDLDTAAIGVLSPDNSCFNNPIGWVTQTLESSGGVPFMLSYNMIKANSIPVFEPDSATGLY</sequence>
<accession>A0ABS0FS49</accession>
<proteinExistence type="predicted"/>
<evidence type="ECO:0000313" key="2">
    <source>
        <dbReference type="Proteomes" id="UP000626180"/>
    </source>
</evidence>
<dbReference type="RefSeq" id="WP_196122247.1">
    <property type="nucleotide sequence ID" value="NZ_JADMCD010000014.1"/>
</dbReference>
<keyword evidence="2" id="KW-1185">Reference proteome</keyword>
<reference evidence="1 2" key="1">
    <citation type="submission" date="2020-10" db="EMBL/GenBank/DDBJ databases">
        <title>Genome sequences of Pseudomonas isolates.</title>
        <authorList>
            <person name="Wessels L."/>
            <person name="Reich F."/>
            <person name="Hammerl J."/>
        </authorList>
    </citation>
    <scope>NUCLEOTIDE SEQUENCE [LARGE SCALE GENOMIC DNA]</scope>
    <source>
        <strain evidence="1 2">20-MO00624-0</strain>
    </source>
</reference>
<dbReference type="EMBL" id="JADMCD010000014">
    <property type="protein sequence ID" value="MBF8643170.1"/>
    <property type="molecule type" value="Genomic_DNA"/>
</dbReference>
<gene>
    <name evidence="1" type="ORF">IRZ65_21085</name>
</gene>